<gene>
    <name evidence="13" type="ORF">GcM3_089014</name>
</gene>
<feature type="transmembrane region" description="Helical" evidence="11">
    <location>
        <begin position="12"/>
        <end position="32"/>
    </location>
</feature>
<proteinExistence type="inferred from homology"/>
<evidence type="ECO:0000256" key="2">
    <source>
        <dbReference type="ARBA" id="ARBA00005248"/>
    </source>
</evidence>
<sequence>MTWDQLSINQPHLSFMILGGFTSLFMLCSSFFKDQLYTNEATFGTLCGIAFGPHGANVINPMSWGNIEQLTLEFSRVVLVIQCFTVGVELPIRYVEKHWKGLLFLLIPVMSFGWLLTSLIIWWMLPSLSWLDSLCISACVTATDPVLANSLVGKGKFSEKVPKRLRDLLSAESGANDGLAFPFIYLALFLLEYRSNTGKAVLDWFLLIVMYECVFGCIYGFTIGYIARQGIKLAEKHNLIDRQSFLVFYFVLALFCAGSARNGGVTCVGCDGLAPQSNLLFLFRDDNSVGKFQQ</sequence>
<feature type="domain" description="Cation/H+ exchanger transmembrane" evidence="12">
    <location>
        <begin position="36"/>
        <end position="265"/>
    </location>
</feature>
<keyword evidence="10" id="KW-0739">Sodium transport</keyword>
<protein>
    <submittedName>
        <fullName evidence="13">Putative Na antiporter C3A11.09</fullName>
    </submittedName>
</protein>
<evidence type="ECO:0000256" key="11">
    <source>
        <dbReference type="SAM" id="Phobius"/>
    </source>
</evidence>
<keyword evidence="9 11" id="KW-0472">Membrane</keyword>
<evidence type="ECO:0000256" key="8">
    <source>
        <dbReference type="ARBA" id="ARBA00023065"/>
    </source>
</evidence>
<feature type="transmembrane region" description="Helical" evidence="11">
    <location>
        <begin position="102"/>
        <end position="124"/>
    </location>
</feature>
<feature type="transmembrane region" description="Helical" evidence="11">
    <location>
        <begin position="239"/>
        <end position="260"/>
    </location>
</feature>
<keyword evidence="8" id="KW-0406">Ion transport</keyword>
<feature type="transmembrane region" description="Helical" evidence="11">
    <location>
        <begin position="173"/>
        <end position="192"/>
    </location>
</feature>
<feature type="transmembrane region" description="Helical" evidence="11">
    <location>
        <begin position="204"/>
        <end position="227"/>
    </location>
</feature>
<keyword evidence="5 11" id="KW-0812">Transmembrane</keyword>
<evidence type="ECO:0000256" key="10">
    <source>
        <dbReference type="ARBA" id="ARBA00023201"/>
    </source>
</evidence>
<name>A0A420IIN6_9PEZI</name>
<dbReference type="GO" id="GO:0042391">
    <property type="term" value="P:regulation of membrane potential"/>
    <property type="evidence" value="ECO:0007669"/>
    <property type="project" value="InterPro"/>
</dbReference>
<dbReference type="Proteomes" id="UP000283383">
    <property type="component" value="Unassembled WGS sequence"/>
</dbReference>
<keyword evidence="3" id="KW-0813">Transport</keyword>
<comment type="similarity">
    <text evidence="2">Belongs to the fungal Na(+)/H(+) exchanger family.</text>
</comment>
<dbReference type="GO" id="GO:0015385">
    <property type="term" value="F:sodium:proton antiporter activity"/>
    <property type="evidence" value="ECO:0007669"/>
    <property type="project" value="InterPro"/>
</dbReference>
<keyword evidence="4" id="KW-0050">Antiport</keyword>
<accession>A0A420IIN6</accession>
<comment type="subcellular location">
    <subcellularLocation>
        <location evidence="1">Membrane</location>
        <topology evidence="1">Multi-pass membrane protein</topology>
    </subcellularLocation>
</comment>
<keyword evidence="14" id="KW-1185">Reference proteome</keyword>
<dbReference type="STRING" id="62708.A0A420IIN6"/>
<evidence type="ECO:0000256" key="1">
    <source>
        <dbReference type="ARBA" id="ARBA00004141"/>
    </source>
</evidence>
<evidence type="ECO:0000256" key="5">
    <source>
        <dbReference type="ARBA" id="ARBA00022692"/>
    </source>
</evidence>
<dbReference type="Pfam" id="PF00999">
    <property type="entry name" value="Na_H_Exchanger"/>
    <property type="match status" value="1"/>
</dbReference>
<keyword evidence="7" id="KW-0915">Sodium</keyword>
<dbReference type="PANTHER" id="PTHR31382">
    <property type="entry name" value="NA(+)/H(+) ANTIPORTER"/>
    <property type="match status" value="1"/>
</dbReference>
<organism evidence="13 14">
    <name type="scientific">Golovinomyces cichoracearum</name>
    <dbReference type="NCBI Taxonomy" id="62708"/>
    <lineage>
        <taxon>Eukaryota</taxon>
        <taxon>Fungi</taxon>
        <taxon>Dikarya</taxon>
        <taxon>Ascomycota</taxon>
        <taxon>Pezizomycotina</taxon>
        <taxon>Leotiomycetes</taxon>
        <taxon>Erysiphales</taxon>
        <taxon>Erysiphaceae</taxon>
        <taxon>Golovinomyces</taxon>
    </lineage>
</organism>
<dbReference type="InterPro" id="IPR006153">
    <property type="entry name" value="Cation/H_exchanger_TM"/>
</dbReference>
<dbReference type="GO" id="GO:0030007">
    <property type="term" value="P:intracellular potassium ion homeostasis"/>
    <property type="evidence" value="ECO:0007669"/>
    <property type="project" value="TreeGrafter"/>
</dbReference>
<evidence type="ECO:0000313" key="13">
    <source>
        <dbReference type="EMBL" id="RKF74377.1"/>
    </source>
</evidence>
<evidence type="ECO:0000256" key="7">
    <source>
        <dbReference type="ARBA" id="ARBA00023053"/>
    </source>
</evidence>
<dbReference type="PANTHER" id="PTHR31382:SF4">
    <property type="entry name" value="NA(+)_H(+) ANTIPORTER"/>
    <property type="match status" value="1"/>
</dbReference>
<dbReference type="GO" id="GO:0120029">
    <property type="term" value="P:proton export across plasma membrane"/>
    <property type="evidence" value="ECO:0007669"/>
    <property type="project" value="InterPro"/>
</dbReference>
<evidence type="ECO:0000256" key="9">
    <source>
        <dbReference type="ARBA" id="ARBA00023136"/>
    </source>
</evidence>
<dbReference type="GO" id="GO:0036376">
    <property type="term" value="P:sodium ion export across plasma membrane"/>
    <property type="evidence" value="ECO:0007669"/>
    <property type="project" value="InterPro"/>
</dbReference>
<evidence type="ECO:0000256" key="4">
    <source>
        <dbReference type="ARBA" id="ARBA00022449"/>
    </source>
</evidence>
<evidence type="ECO:0000259" key="12">
    <source>
        <dbReference type="Pfam" id="PF00999"/>
    </source>
</evidence>
<dbReference type="AlphaFoldDB" id="A0A420IIN6"/>
<evidence type="ECO:0000256" key="6">
    <source>
        <dbReference type="ARBA" id="ARBA00022989"/>
    </source>
</evidence>
<comment type="caution">
    <text evidence="13">The sequence shown here is derived from an EMBL/GenBank/DDBJ whole genome shotgun (WGS) entry which is preliminary data.</text>
</comment>
<dbReference type="EMBL" id="MCBQ01009000">
    <property type="protein sequence ID" value="RKF74377.1"/>
    <property type="molecule type" value="Genomic_DNA"/>
</dbReference>
<reference evidence="13 14" key="1">
    <citation type="journal article" date="2018" name="BMC Genomics">
        <title>Comparative genome analyses reveal sequence features reflecting distinct modes of host-adaptation between dicot and monocot powdery mildew.</title>
        <authorList>
            <person name="Wu Y."/>
            <person name="Ma X."/>
            <person name="Pan Z."/>
            <person name="Kale S.D."/>
            <person name="Song Y."/>
            <person name="King H."/>
            <person name="Zhang Q."/>
            <person name="Presley C."/>
            <person name="Deng X."/>
            <person name="Wei C.I."/>
            <person name="Xiao S."/>
        </authorList>
    </citation>
    <scope>NUCLEOTIDE SEQUENCE [LARGE SCALE GENOMIC DNA]</scope>
    <source>
        <strain evidence="13">UMSG3</strain>
    </source>
</reference>
<dbReference type="InterPro" id="IPR004712">
    <property type="entry name" value="Na+/H+_antiporter_fungi"/>
</dbReference>
<evidence type="ECO:0000313" key="14">
    <source>
        <dbReference type="Proteomes" id="UP000283383"/>
    </source>
</evidence>
<keyword evidence="6 11" id="KW-1133">Transmembrane helix</keyword>
<dbReference type="GO" id="GO:0005886">
    <property type="term" value="C:plasma membrane"/>
    <property type="evidence" value="ECO:0007669"/>
    <property type="project" value="InterPro"/>
</dbReference>
<evidence type="ECO:0000256" key="3">
    <source>
        <dbReference type="ARBA" id="ARBA00022448"/>
    </source>
</evidence>